<evidence type="ECO:0000313" key="3">
    <source>
        <dbReference type="Proteomes" id="UP001595867"/>
    </source>
</evidence>
<dbReference type="Proteomes" id="UP001595867">
    <property type="component" value="Unassembled WGS sequence"/>
</dbReference>
<evidence type="ECO:0000313" key="2">
    <source>
        <dbReference type="EMBL" id="MFC4066929.1"/>
    </source>
</evidence>
<accession>A0ABV8IRV6</accession>
<protein>
    <submittedName>
        <fullName evidence="2">LuxR C-terminal-related transcriptional regulator</fullName>
    </submittedName>
</protein>
<dbReference type="InterPro" id="IPR000792">
    <property type="entry name" value="Tscrpt_reg_LuxR_C"/>
</dbReference>
<reference evidence="3" key="1">
    <citation type="journal article" date="2019" name="Int. J. Syst. Evol. Microbiol.">
        <title>The Global Catalogue of Microorganisms (GCM) 10K type strain sequencing project: providing services to taxonomists for standard genome sequencing and annotation.</title>
        <authorList>
            <consortium name="The Broad Institute Genomics Platform"/>
            <consortium name="The Broad Institute Genome Sequencing Center for Infectious Disease"/>
            <person name="Wu L."/>
            <person name="Ma J."/>
        </authorList>
    </citation>
    <scope>NUCLEOTIDE SEQUENCE [LARGE SCALE GENOMIC DNA]</scope>
    <source>
        <strain evidence="3">TBRC 5832</strain>
    </source>
</reference>
<organism evidence="2 3">
    <name type="scientific">Actinoplanes subglobosus</name>
    <dbReference type="NCBI Taxonomy" id="1547892"/>
    <lineage>
        <taxon>Bacteria</taxon>
        <taxon>Bacillati</taxon>
        <taxon>Actinomycetota</taxon>
        <taxon>Actinomycetes</taxon>
        <taxon>Micromonosporales</taxon>
        <taxon>Micromonosporaceae</taxon>
        <taxon>Actinoplanes</taxon>
    </lineage>
</organism>
<dbReference type="EMBL" id="JBHSBL010000017">
    <property type="protein sequence ID" value="MFC4066929.1"/>
    <property type="molecule type" value="Genomic_DNA"/>
</dbReference>
<evidence type="ECO:0000259" key="1">
    <source>
        <dbReference type="SMART" id="SM00421"/>
    </source>
</evidence>
<dbReference type="PANTHER" id="PTHR34293:SF1">
    <property type="entry name" value="HTH-TYPE TRANSCRIPTIONAL REGULATOR TRMBL2"/>
    <property type="match status" value="1"/>
</dbReference>
<dbReference type="InterPro" id="IPR051797">
    <property type="entry name" value="TrmB-like"/>
</dbReference>
<sequence>MADETTTNSSALATVYEWILRSGNASEEDSARIAVDSGLPPEVVREQLTALIELRLLRESPQQPGELLPCGPDSAIADLVNPIEIAIKEQERRAADLRFQLTSLSAVYHESRQDRNRQKAIDVVADVAQVRVLLSDISRQCSVEIFSAHPGVLSEAAIASSQNQDLDLLGRGVRMRAMYQHPVRVNPRMRESLGVLTDAGCQVRTADEIPDRIVIFDRDVAVIPNRMGSEGAVVIREPSIVDHLYRALERVWSLAVPLANEEVAAVGYGMAGDELKRAVIRLLAAGAKDDFIARRLSISVRTCRRHIAEILDELQATSRFQAGVLLARNGMLDPP</sequence>
<gene>
    <name evidence="2" type="ORF">ACFO0C_18490</name>
</gene>
<dbReference type="SUPFAM" id="SSF46894">
    <property type="entry name" value="C-terminal effector domain of the bipartite response regulators"/>
    <property type="match status" value="1"/>
</dbReference>
<dbReference type="RefSeq" id="WP_378067893.1">
    <property type="nucleotide sequence ID" value="NZ_JBHSBL010000017.1"/>
</dbReference>
<comment type="caution">
    <text evidence="2">The sequence shown here is derived from an EMBL/GenBank/DDBJ whole genome shotgun (WGS) entry which is preliminary data.</text>
</comment>
<dbReference type="SMART" id="SM00421">
    <property type="entry name" value="HTH_LUXR"/>
    <property type="match status" value="1"/>
</dbReference>
<keyword evidence="3" id="KW-1185">Reference proteome</keyword>
<dbReference type="Pfam" id="PF00196">
    <property type="entry name" value="GerE"/>
    <property type="match status" value="1"/>
</dbReference>
<dbReference type="PANTHER" id="PTHR34293">
    <property type="entry name" value="HTH-TYPE TRANSCRIPTIONAL REGULATOR TRMBL2"/>
    <property type="match status" value="1"/>
</dbReference>
<dbReference type="InterPro" id="IPR036388">
    <property type="entry name" value="WH-like_DNA-bd_sf"/>
</dbReference>
<dbReference type="InterPro" id="IPR016032">
    <property type="entry name" value="Sig_transdc_resp-reg_C-effctor"/>
</dbReference>
<proteinExistence type="predicted"/>
<name>A0ABV8IRV6_9ACTN</name>
<dbReference type="Gene3D" id="1.10.10.10">
    <property type="entry name" value="Winged helix-like DNA-binding domain superfamily/Winged helix DNA-binding domain"/>
    <property type="match status" value="1"/>
</dbReference>
<feature type="domain" description="HTH luxR-type" evidence="1">
    <location>
        <begin position="277"/>
        <end position="326"/>
    </location>
</feature>